<evidence type="ECO:0000256" key="6">
    <source>
        <dbReference type="RuleBase" id="RU280814"/>
    </source>
</evidence>
<feature type="transmembrane region" description="Helical" evidence="6">
    <location>
        <begin position="101"/>
        <end position="129"/>
    </location>
</feature>
<proteinExistence type="inferred from homology"/>
<evidence type="ECO:0000256" key="1">
    <source>
        <dbReference type="ARBA" id="ARBA00004141"/>
    </source>
</evidence>
<keyword evidence="5 6" id="KW-0472">Membrane</keyword>
<protein>
    <recommendedName>
        <fullName evidence="6">Anoctamin</fullName>
    </recommendedName>
</protein>
<feature type="domain" description="Anoctamin transmembrane" evidence="7">
    <location>
        <begin position="1"/>
        <end position="143"/>
    </location>
</feature>
<dbReference type="GO" id="GO:0005254">
    <property type="term" value="F:chloride channel activity"/>
    <property type="evidence" value="ECO:0007669"/>
    <property type="project" value="TreeGrafter"/>
</dbReference>
<feature type="transmembrane region" description="Helical" evidence="6">
    <location>
        <begin position="6"/>
        <end position="28"/>
    </location>
</feature>
<dbReference type="PANTHER" id="PTHR12308:SF84">
    <property type="entry name" value="ANOCTAMIN"/>
    <property type="match status" value="1"/>
</dbReference>
<reference evidence="8" key="1">
    <citation type="submission" date="2023-01" db="EMBL/GenBank/DDBJ databases">
        <title>Genome assembly of the deep-sea coral Lophelia pertusa.</title>
        <authorList>
            <person name="Herrera S."/>
            <person name="Cordes E."/>
        </authorList>
    </citation>
    <scope>NUCLEOTIDE SEQUENCE</scope>
    <source>
        <strain evidence="8">USNM1676648</strain>
        <tissue evidence="8">Polyp</tissue>
    </source>
</reference>
<comment type="caution">
    <text evidence="8">The sequence shown here is derived from an EMBL/GenBank/DDBJ whole genome shotgun (WGS) entry which is preliminary data.</text>
</comment>
<dbReference type="OrthoDB" id="296386at2759"/>
<comment type="caution">
    <text evidence="6">Lacks conserved residue(s) required for the propagation of feature annotation.</text>
</comment>
<dbReference type="EMBL" id="MU827778">
    <property type="protein sequence ID" value="KAJ7340369.1"/>
    <property type="molecule type" value="Genomic_DNA"/>
</dbReference>
<dbReference type="InterPro" id="IPR049452">
    <property type="entry name" value="Anoctamin_TM"/>
</dbReference>
<evidence type="ECO:0000256" key="2">
    <source>
        <dbReference type="ARBA" id="ARBA00009671"/>
    </source>
</evidence>
<dbReference type="AlphaFoldDB" id="A0A9W9YGJ8"/>
<evidence type="ECO:0000256" key="5">
    <source>
        <dbReference type="ARBA" id="ARBA00023136"/>
    </source>
</evidence>
<keyword evidence="9" id="KW-1185">Reference proteome</keyword>
<dbReference type="GO" id="GO:0005886">
    <property type="term" value="C:plasma membrane"/>
    <property type="evidence" value="ECO:0007669"/>
    <property type="project" value="TreeGrafter"/>
</dbReference>
<dbReference type="Proteomes" id="UP001163046">
    <property type="component" value="Unassembled WGS sequence"/>
</dbReference>
<evidence type="ECO:0000313" key="8">
    <source>
        <dbReference type="EMBL" id="KAJ7340369.1"/>
    </source>
</evidence>
<name>A0A9W9YGJ8_9CNID</name>
<evidence type="ECO:0000256" key="3">
    <source>
        <dbReference type="ARBA" id="ARBA00022692"/>
    </source>
</evidence>
<dbReference type="InterPro" id="IPR007632">
    <property type="entry name" value="Anoctamin"/>
</dbReference>
<evidence type="ECO:0000256" key="4">
    <source>
        <dbReference type="ARBA" id="ARBA00022989"/>
    </source>
</evidence>
<keyword evidence="3 6" id="KW-0812">Transmembrane</keyword>
<evidence type="ECO:0000259" key="7">
    <source>
        <dbReference type="Pfam" id="PF04547"/>
    </source>
</evidence>
<evidence type="ECO:0000313" key="9">
    <source>
        <dbReference type="Proteomes" id="UP001163046"/>
    </source>
</evidence>
<feature type="transmembrane region" description="Helical" evidence="6">
    <location>
        <begin position="62"/>
        <end position="81"/>
    </location>
</feature>
<dbReference type="PANTHER" id="PTHR12308">
    <property type="entry name" value="ANOCTAMIN"/>
    <property type="match status" value="1"/>
</dbReference>
<comment type="subcellular location">
    <subcellularLocation>
        <location evidence="1 6">Membrane</location>
        <topology evidence="1 6">Multi-pass membrane protein</topology>
    </subcellularLocation>
</comment>
<dbReference type="Pfam" id="PF04547">
    <property type="entry name" value="Anoctamin"/>
    <property type="match status" value="1"/>
</dbReference>
<accession>A0A9W9YGJ8</accession>
<sequence length="202" mass="23100">MVIQFGFVTMFVAAFPLAPLFALINNILELRIDAINFAVNFRRPVAERAQGIGVWFDILRTMSWFAVLANSFVIAFTSEFIPRYKEYFDSVEPYDFNRQYFFVLAVRLGFVIIFQYFVFFTVGFLDWLIPDVPRKLEVKIKRENYVARECLTRSEAEASHDLDARVSGTGGSANSLYISCENVNNRSKNPSIAGSKLGVNRT</sequence>
<comment type="similarity">
    <text evidence="2 6">Belongs to the anoctamin family.</text>
</comment>
<keyword evidence="4 6" id="KW-1133">Transmembrane helix</keyword>
<gene>
    <name evidence="8" type="primary">ANO4_3</name>
    <name evidence="8" type="ORF">OS493_003113</name>
</gene>
<organism evidence="8 9">
    <name type="scientific">Desmophyllum pertusum</name>
    <dbReference type="NCBI Taxonomy" id="174260"/>
    <lineage>
        <taxon>Eukaryota</taxon>
        <taxon>Metazoa</taxon>
        <taxon>Cnidaria</taxon>
        <taxon>Anthozoa</taxon>
        <taxon>Hexacorallia</taxon>
        <taxon>Scleractinia</taxon>
        <taxon>Caryophylliina</taxon>
        <taxon>Caryophylliidae</taxon>
        <taxon>Desmophyllum</taxon>
    </lineage>
</organism>